<dbReference type="NCBIfam" id="TIGR00413">
    <property type="entry name" value="rlpA"/>
    <property type="match status" value="1"/>
</dbReference>
<keyword evidence="1 3" id="KW-0456">Lyase</keyword>
<dbReference type="CDD" id="cd22268">
    <property type="entry name" value="DPBB_RlpA-like"/>
    <property type="match status" value="1"/>
</dbReference>
<feature type="chain" id="PRO_5044923523" description="Endolytic peptidoglycan transglycosylase RlpA" evidence="3">
    <location>
        <begin position="28"/>
        <end position="158"/>
    </location>
</feature>
<dbReference type="Proteomes" id="UP001589789">
    <property type="component" value="Unassembled WGS sequence"/>
</dbReference>
<evidence type="ECO:0000256" key="1">
    <source>
        <dbReference type="ARBA" id="ARBA00023239"/>
    </source>
</evidence>
<feature type="region of interest" description="Disordered" evidence="5">
    <location>
        <begin position="25"/>
        <end position="85"/>
    </location>
</feature>
<keyword evidence="8" id="KW-1185">Reference proteome</keyword>
<dbReference type="InterPro" id="IPR036908">
    <property type="entry name" value="RlpA-like_sf"/>
</dbReference>
<sequence precursor="true">MVKASVVAAIGAAVIGLSLGGAVPAGAAERNPHEQRARPGDDTSGRVQRGQASHYHRRLNGRRMANGERFSTRSNSAASRTLPLGTTARVKNLETGRVASVEIEDRGPYAHGRILDVSPRTAEELGMLEDGTARVEITPVEVPQRDGTTRPGAGAARR</sequence>
<comment type="function">
    <text evidence="3">Lytic transglycosylase with a strong preference for naked glycan strands that lack stem peptides.</text>
</comment>
<protein>
    <recommendedName>
        <fullName evidence="3">Endolytic peptidoglycan transglycosylase RlpA</fullName>
        <ecNumber evidence="3">4.2.2.-</ecNumber>
    </recommendedName>
</protein>
<evidence type="ECO:0000256" key="2">
    <source>
        <dbReference type="ARBA" id="ARBA00023316"/>
    </source>
</evidence>
<comment type="similarity">
    <text evidence="3 4">Belongs to the RlpA family.</text>
</comment>
<keyword evidence="2 3" id="KW-0961">Cell wall biogenesis/degradation</keyword>
<dbReference type="PANTHER" id="PTHR34183">
    <property type="entry name" value="ENDOLYTIC PEPTIDOGLYCAN TRANSGLYCOSYLASE RLPA"/>
    <property type="match status" value="1"/>
</dbReference>
<accession>A0ABV6IS58</accession>
<dbReference type="EC" id="4.2.2.-" evidence="3"/>
<feature type="domain" description="RlpA-like protein double-psi beta-barrel" evidence="6">
    <location>
        <begin position="48"/>
        <end position="137"/>
    </location>
</feature>
<evidence type="ECO:0000313" key="8">
    <source>
        <dbReference type="Proteomes" id="UP001589789"/>
    </source>
</evidence>
<feature type="signal peptide" evidence="3">
    <location>
        <begin position="1"/>
        <end position="27"/>
    </location>
</feature>
<dbReference type="Pfam" id="PF03330">
    <property type="entry name" value="DPBB_1"/>
    <property type="match status" value="1"/>
</dbReference>
<feature type="compositionally biased region" description="Basic and acidic residues" evidence="5">
    <location>
        <begin position="30"/>
        <end position="44"/>
    </location>
</feature>
<evidence type="ECO:0000313" key="7">
    <source>
        <dbReference type="EMBL" id="MFC0386182.1"/>
    </source>
</evidence>
<comment type="caution">
    <text evidence="7">The sequence shown here is derived from an EMBL/GenBank/DDBJ whole genome shotgun (WGS) entry which is preliminary data.</text>
</comment>
<dbReference type="HAMAP" id="MF_02071">
    <property type="entry name" value="RlpA"/>
    <property type="match status" value="1"/>
</dbReference>
<evidence type="ECO:0000259" key="6">
    <source>
        <dbReference type="Pfam" id="PF03330"/>
    </source>
</evidence>
<dbReference type="EMBL" id="JBHLVZ010000025">
    <property type="protein sequence ID" value="MFC0386182.1"/>
    <property type="molecule type" value="Genomic_DNA"/>
</dbReference>
<reference evidence="7 8" key="1">
    <citation type="submission" date="2024-09" db="EMBL/GenBank/DDBJ databases">
        <authorList>
            <person name="Sun Q."/>
            <person name="Mori K."/>
        </authorList>
    </citation>
    <scope>NUCLEOTIDE SEQUENCE [LARGE SCALE GENOMIC DNA]</scope>
    <source>
        <strain evidence="7 8">CCM 7468</strain>
    </source>
</reference>
<dbReference type="SUPFAM" id="SSF50685">
    <property type="entry name" value="Barwin-like endoglucanases"/>
    <property type="match status" value="1"/>
</dbReference>
<dbReference type="PANTHER" id="PTHR34183:SF8">
    <property type="entry name" value="ENDOLYTIC PEPTIDOGLYCAN TRANSGLYCOSYLASE RLPA-RELATED"/>
    <property type="match status" value="1"/>
</dbReference>
<organism evidence="7 8">
    <name type="scientific">Muricoccus vinaceus</name>
    <dbReference type="NCBI Taxonomy" id="424704"/>
    <lineage>
        <taxon>Bacteria</taxon>
        <taxon>Pseudomonadati</taxon>
        <taxon>Pseudomonadota</taxon>
        <taxon>Alphaproteobacteria</taxon>
        <taxon>Acetobacterales</taxon>
        <taxon>Roseomonadaceae</taxon>
        <taxon>Muricoccus</taxon>
    </lineage>
</organism>
<evidence type="ECO:0000256" key="3">
    <source>
        <dbReference type="HAMAP-Rule" id="MF_02071"/>
    </source>
</evidence>
<dbReference type="InterPro" id="IPR012997">
    <property type="entry name" value="RplA"/>
</dbReference>
<dbReference type="Gene3D" id="2.40.40.10">
    <property type="entry name" value="RlpA-like domain"/>
    <property type="match status" value="1"/>
</dbReference>
<name>A0ABV6IS58_9PROT</name>
<proteinExistence type="inferred from homology"/>
<dbReference type="InterPro" id="IPR009009">
    <property type="entry name" value="RlpA-like_DPBB"/>
</dbReference>
<keyword evidence="3" id="KW-0732">Signal</keyword>
<evidence type="ECO:0000256" key="5">
    <source>
        <dbReference type="SAM" id="MobiDB-lite"/>
    </source>
</evidence>
<dbReference type="RefSeq" id="WP_377050400.1">
    <property type="nucleotide sequence ID" value="NZ_JBHLVZ010000025.1"/>
</dbReference>
<gene>
    <name evidence="3" type="primary">rlpA</name>
    <name evidence="7" type="ORF">ACFFIC_11590</name>
</gene>
<evidence type="ECO:0000256" key="4">
    <source>
        <dbReference type="RuleBase" id="RU003495"/>
    </source>
</evidence>
<dbReference type="InterPro" id="IPR034718">
    <property type="entry name" value="RlpA"/>
</dbReference>